<keyword evidence="2" id="KW-1185">Reference proteome</keyword>
<dbReference type="PANTHER" id="PTHR38774">
    <property type="entry name" value="CYTOPLASMIC PROTEIN-RELATED"/>
    <property type="match status" value="1"/>
</dbReference>
<evidence type="ECO:0000313" key="2">
    <source>
        <dbReference type="Proteomes" id="UP000064201"/>
    </source>
</evidence>
<proteinExistence type="predicted"/>
<evidence type="ECO:0000313" key="1">
    <source>
        <dbReference type="EMBL" id="AKJ94762.1"/>
    </source>
</evidence>
<dbReference type="KEGG" id="tvr:TVD_04980"/>
<dbReference type="AlphaFoldDB" id="A0A0G3G5J2"/>
<dbReference type="Pfam" id="PF06853">
    <property type="entry name" value="DUF1249"/>
    <property type="match status" value="1"/>
</dbReference>
<name>A0A0G3G5J2_9GAMM</name>
<dbReference type="PANTHER" id="PTHR38774:SF1">
    <property type="entry name" value="CYTOPLASMIC PROTEIN"/>
    <property type="match status" value="1"/>
</dbReference>
<reference evidence="1 2" key="1">
    <citation type="submission" date="2015-04" db="EMBL/GenBank/DDBJ databases">
        <title>Complete Sequence for the Genome of the Thioalkalivibrio versutus D301.</title>
        <authorList>
            <person name="Mu T."/>
            <person name="Zhou J."/>
            <person name="Xu X."/>
        </authorList>
    </citation>
    <scope>NUCLEOTIDE SEQUENCE [LARGE SCALE GENOMIC DNA]</scope>
    <source>
        <strain evidence="1 2">D301</strain>
    </source>
</reference>
<gene>
    <name evidence="1" type="ORF">TVD_04980</name>
</gene>
<accession>A0A0G3G5J2</accession>
<dbReference type="PATRIC" id="fig|106634.4.peg.1014"/>
<protein>
    <submittedName>
        <fullName evidence="1">Uncharacterized protein</fullName>
    </submittedName>
</protein>
<dbReference type="Proteomes" id="UP000064201">
    <property type="component" value="Chromosome"/>
</dbReference>
<dbReference type="STRING" id="106634.TVD_04980"/>
<dbReference type="EMBL" id="CP011367">
    <property type="protein sequence ID" value="AKJ94762.1"/>
    <property type="molecule type" value="Genomic_DNA"/>
</dbReference>
<dbReference type="OrthoDB" id="9793663at2"/>
<sequence length="161" mass="19180">MLLERKTPSHLEPRPESFAALMEMYEENYLALRRLCPELERQPLRSVSRVEGALDLYLEVLERTRYTTTLHLTYRFDHQGERRQQPDMRVRMFHDARQAEVLELHCRTMGDGRAPEMLTGHPGLVCRWRHNRFLYKWLRYCLRQGHRFLADAAPEVVAADS</sequence>
<dbReference type="RefSeq" id="WP_018145970.1">
    <property type="nucleotide sequence ID" value="NZ_CP011367.1"/>
</dbReference>
<organism evidence="1 2">
    <name type="scientific">Thioalkalivibrio versutus</name>
    <dbReference type="NCBI Taxonomy" id="106634"/>
    <lineage>
        <taxon>Bacteria</taxon>
        <taxon>Pseudomonadati</taxon>
        <taxon>Pseudomonadota</taxon>
        <taxon>Gammaproteobacteria</taxon>
        <taxon>Chromatiales</taxon>
        <taxon>Ectothiorhodospiraceae</taxon>
        <taxon>Thioalkalivibrio</taxon>
    </lineage>
</organism>
<dbReference type="InterPro" id="IPR009659">
    <property type="entry name" value="DUF1249"/>
</dbReference>